<comment type="caution">
    <text evidence="1">The sequence shown here is derived from an EMBL/GenBank/DDBJ whole genome shotgun (WGS) entry which is preliminary data.</text>
</comment>
<keyword evidence="2" id="KW-1185">Reference proteome</keyword>
<evidence type="ECO:0000313" key="2">
    <source>
        <dbReference type="Proteomes" id="UP000615755"/>
    </source>
</evidence>
<dbReference type="EMBL" id="AQGV01000012">
    <property type="protein sequence ID" value="MBE0368406.1"/>
    <property type="molecule type" value="Genomic_DNA"/>
</dbReference>
<organism evidence="1 2">
    <name type="scientific">Pseudoalteromonas aurantia 208</name>
    <dbReference type="NCBI Taxonomy" id="1314867"/>
    <lineage>
        <taxon>Bacteria</taxon>
        <taxon>Pseudomonadati</taxon>
        <taxon>Pseudomonadota</taxon>
        <taxon>Gammaproteobacteria</taxon>
        <taxon>Alteromonadales</taxon>
        <taxon>Pseudoalteromonadaceae</taxon>
        <taxon>Pseudoalteromonas</taxon>
    </lineage>
</organism>
<dbReference type="Proteomes" id="UP000615755">
    <property type="component" value="Unassembled WGS sequence"/>
</dbReference>
<proteinExistence type="predicted"/>
<name>A0ABR9EBP8_9GAMM</name>
<dbReference type="RefSeq" id="WP_192507693.1">
    <property type="nucleotide sequence ID" value="NZ_AQGV01000012.1"/>
</dbReference>
<reference evidence="1 2" key="1">
    <citation type="submission" date="2015-03" db="EMBL/GenBank/DDBJ databases">
        <title>Genome sequence of Pseudoalteromonas aurantia.</title>
        <authorList>
            <person name="Xie B.-B."/>
            <person name="Rong J.-C."/>
            <person name="Qin Q.-L."/>
            <person name="Zhang Y.-Z."/>
        </authorList>
    </citation>
    <scope>NUCLEOTIDE SEQUENCE [LARGE SCALE GENOMIC DNA]</scope>
    <source>
        <strain evidence="1 2">208</strain>
    </source>
</reference>
<gene>
    <name evidence="1" type="ORF">PAUR_a1996</name>
</gene>
<accession>A0ABR9EBP8</accession>
<protein>
    <submittedName>
        <fullName evidence="1">Uncharacterized protein</fullName>
    </submittedName>
</protein>
<sequence>MSHVVYKKAHCLGGQTLNQYRTEQMSEPRWKYAKQNLGITNSDLDSNFDFINSAVLNRDANNQLLLTTTGLFGPIRTGTLIHLDPLSANQVIQSQQAPVNPEADLITRLNNLHDEHTGIPPSNDLALCVNGFWTSATNSAGITGLDGSANVFGSTGQLICDVDELNFPLLTYGTTCKSQHTYLDTLAYYGGTLLAPKEEFSLGFSQDLWGIQYDQKLPQYITDYQFSAKKAGGLFVEHHPFPHIWLPAHGKDPAFGNHTVSRILLGRRLDKTHEDSYYRPVTIQQYHFTMFEIPLDGSALAIRPQCIHNDSFTEGAQTVFLANTPANTVALRHSAPINKMSAGGTSVSHLEE</sequence>
<evidence type="ECO:0000313" key="1">
    <source>
        <dbReference type="EMBL" id="MBE0368406.1"/>
    </source>
</evidence>